<evidence type="ECO:0000259" key="1">
    <source>
        <dbReference type="Pfam" id="PF04773"/>
    </source>
</evidence>
<dbReference type="InterPro" id="IPR006860">
    <property type="entry name" value="FecR"/>
</dbReference>
<dbReference type="RefSeq" id="WP_400882256.1">
    <property type="nucleotide sequence ID" value="NZ_JBIWXY010000002.1"/>
</dbReference>
<gene>
    <name evidence="3" type="ORF">ACIKP9_10225</name>
</gene>
<dbReference type="Pfam" id="PF04773">
    <property type="entry name" value="FecR"/>
    <property type="match status" value="1"/>
</dbReference>
<name>A0ABW8GN52_9PROT</name>
<dbReference type="Pfam" id="PF16220">
    <property type="entry name" value="DUF4880"/>
    <property type="match status" value="1"/>
</dbReference>
<protein>
    <submittedName>
        <fullName evidence="3">FecR domain-containing protein</fullName>
    </submittedName>
</protein>
<dbReference type="EMBL" id="JBIWXY010000002">
    <property type="protein sequence ID" value="MFJ5446602.1"/>
    <property type="molecule type" value="Genomic_DNA"/>
</dbReference>
<feature type="domain" description="FecR N-terminal" evidence="2">
    <location>
        <begin position="17"/>
        <end position="59"/>
    </location>
</feature>
<feature type="domain" description="FecR protein" evidence="1">
    <location>
        <begin position="118"/>
        <end position="212"/>
    </location>
</feature>
<dbReference type="PIRSF" id="PIRSF018266">
    <property type="entry name" value="FecR"/>
    <property type="match status" value="1"/>
</dbReference>
<proteinExistence type="predicted"/>
<dbReference type="InterPro" id="IPR012373">
    <property type="entry name" value="Ferrdict_sens_TM"/>
</dbReference>
<evidence type="ECO:0000313" key="3">
    <source>
        <dbReference type="EMBL" id="MFJ5446602.1"/>
    </source>
</evidence>
<keyword evidence="4" id="KW-1185">Reference proteome</keyword>
<dbReference type="InterPro" id="IPR032623">
    <property type="entry name" value="FecR_N"/>
</dbReference>
<dbReference type="Proteomes" id="UP001617669">
    <property type="component" value="Unassembled WGS sequence"/>
</dbReference>
<reference evidence="3 4" key="1">
    <citation type="submission" date="2024-11" db="EMBL/GenBank/DDBJ databases">
        <authorList>
            <person name="Kaparullina E.N."/>
            <person name="Delegan Y.A."/>
            <person name="Doronina N.V."/>
        </authorList>
    </citation>
    <scope>NUCLEOTIDE SEQUENCE [LARGE SCALE GENOMIC DNA]</scope>
    <source>
        <strain evidence="3 4">7sh_L</strain>
    </source>
</reference>
<dbReference type="Gene3D" id="2.60.120.1440">
    <property type="match status" value="1"/>
</dbReference>
<accession>A0ABW8GN52</accession>
<dbReference type="PANTHER" id="PTHR30273:SF2">
    <property type="entry name" value="PROTEIN FECR"/>
    <property type="match status" value="1"/>
</dbReference>
<sequence length="328" mass="36601">MSDTISPDPHIARRVIREAAGWYSQLCSGEASAADKLAWQHWLDQGWEQQWAWSRVEHLQQQMSVAPGRLTRNVLDSGAEEMRASRRALLKGLGVVAVTAPLVWQGWRTQPWQAVLADYSTAIGERREWVLADGTRLTLNTDSAVNVVFDQHVRMVQLIKGEIYIETGHASAALQQPFIVKTAQARLRALGTQFTVRQHANATWLGVMQHAVEVHAAHAGPAYIVPAGQQVMIGEEASEPVRALAGNEASWRRGMLVVTDWRLADLVAELGRYRRGVLRCDPQLAEQRISGAFPVDDTNIALEAIQTALPQVRINYFSRYWVTLRSTA</sequence>
<evidence type="ECO:0000259" key="2">
    <source>
        <dbReference type="Pfam" id="PF16220"/>
    </source>
</evidence>
<organism evidence="3 4">
    <name type="scientific">Methylobacillus methanolivorans</name>
    <dbReference type="NCBI Taxonomy" id="1848927"/>
    <lineage>
        <taxon>Bacteria</taxon>
        <taxon>Pseudomonadati</taxon>
        <taxon>Pseudomonadota</taxon>
        <taxon>Betaproteobacteria</taxon>
        <taxon>Nitrosomonadales</taxon>
        <taxon>Methylophilaceae</taxon>
        <taxon>Methylobacillus</taxon>
    </lineage>
</organism>
<dbReference type="PANTHER" id="PTHR30273">
    <property type="entry name" value="PERIPLASMIC SIGNAL SENSOR AND SIGMA FACTOR ACTIVATOR FECR-RELATED"/>
    <property type="match status" value="1"/>
</dbReference>
<evidence type="ECO:0000313" key="4">
    <source>
        <dbReference type="Proteomes" id="UP001617669"/>
    </source>
</evidence>
<comment type="caution">
    <text evidence="3">The sequence shown here is derived from an EMBL/GenBank/DDBJ whole genome shotgun (WGS) entry which is preliminary data.</text>
</comment>